<dbReference type="Pfam" id="PF09325">
    <property type="entry name" value="Vps5"/>
    <property type="match status" value="1"/>
</dbReference>
<name>A0ABR1AE07_POLSC</name>
<dbReference type="Proteomes" id="UP001359485">
    <property type="component" value="Unassembled WGS sequence"/>
</dbReference>
<feature type="compositionally biased region" description="Acidic residues" evidence="2">
    <location>
        <begin position="20"/>
        <end position="35"/>
    </location>
</feature>
<dbReference type="SUPFAM" id="SSF64268">
    <property type="entry name" value="PX domain"/>
    <property type="match status" value="1"/>
</dbReference>
<dbReference type="InterPro" id="IPR001683">
    <property type="entry name" value="PX_dom"/>
</dbReference>
<comment type="caution">
    <text evidence="4">The sequence shown here is derived from an EMBL/GenBank/DDBJ whole genome shotgun (WGS) entry which is preliminary data.</text>
</comment>
<dbReference type="PROSITE" id="PS50195">
    <property type="entry name" value="PX"/>
    <property type="match status" value="1"/>
</dbReference>
<keyword evidence="5" id="KW-1185">Reference proteome</keyword>
<dbReference type="Pfam" id="PF00787">
    <property type="entry name" value="PX"/>
    <property type="match status" value="1"/>
</dbReference>
<dbReference type="InterPro" id="IPR015404">
    <property type="entry name" value="Vps5_C"/>
</dbReference>
<proteinExistence type="inferred from homology"/>
<dbReference type="Gene3D" id="1.20.1270.60">
    <property type="entry name" value="Arfaptin homology (AH) domain/BAR domain"/>
    <property type="match status" value="1"/>
</dbReference>
<evidence type="ECO:0000256" key="2">
    <source>
        <dbReference type="SAM" id="MobiDB-lite"/>
    </source>
</evidence>
<sequence>MSEFEPPPLFENVDISSAAGDDDDDDNGDGDDEDLFVSTLDNVSNSNANNQGSLRGITENSALNIAKELEYDSSVFKSENVKAAFDKNQSLDDIDTENYDHFLEISVTDPQKVGDRMGSYIAYKVTTKTNIPKFRKTHFSVIRRFSDFLGQGGMVNWIAGLHEKLVEKYLRAGRIIPPAPEKSVVGATKIKIYNQGEPGVPSQFIEKRRAALERFMVRMAAHPFLSNDPDFREFLEAEVELPKATNTSALSSAGVLRLFNKVGETVNKITFKMDEKDPWFEEKAQQIDNLDIQLRKLHTSVESLVIHRRELANLTSSFAKSAAVLSNCEEHNTLSRALSQLAEVEEKVENLYNYQANSDFSILCELLKDYVALIGAIKDVFHERVKVYQIWQHAQLMLTKKRELKSKFELQERRDKIAQAADEVTEWVTKVGRGQEEFDNISEMIKKEMERFEINRVKDFKNVIIQYLETIMNQQQEIIKHWEGFLPEAKMIA</sequence>
<dbReference type="SMART" id="SM00312">
    <property type="entry name" value="PX"/>
    <property type="match status" value="1"/>
</dbReference>
<dbReference type="CDD" id="cd06859">
    <property type="entry name" value="PX_SNX1_2_like"/>
    <property type="match status" value="1"/>
</dbReference>
<feature type="region of interest" description="Disordered" evidence="2">
    <location>
        <begin position="1"/>
        <end position="37"/>
    </location>
</feature>
<evidence type="ECO:0000313" key="4">
    <source>
        <dbReference type="EMBL" id="KAK6617171.1"/>
    </source>
</evidence>
<accession>A0ABR1AE07</accession>
<feature type="domain" description="PX" evidence="3">
    <location>
        <begin position="101"/>
        <end position="242"/>
    </location>
</feature>
<dbReference type="InterPro" id="IPR036871">
    <property type="entry name" value="PX_dom_sf"/>
</dbReference>
<evidence type="ECO:0000313" key="5">
    <source>
        <dbReference type="Proteomes" id="UP001359485"/>
    </source>
</evidence>
<dbReference type="SUPFAM" id="SSF103657">
    <property type="entry name" value="BAR/IMD domain-like"/>
    <property type="match status" value="1"/>
</dbReference>
<dbReference type="EMBL" id="JAWJWF010000052">
    <property type="protein sequence ID" value="KAK6617171.1"/>
    <property type="molecule type" value="Genomic_DNA"/>
</dbReference>
<evidence type="ECO:0000259" key="3">
    <source>
        <dbReference type="PROSITE" id="PS50195"/>
    </source>
</evidence>
<gene>
    <name evidence="4" type="ORF">RUM44_005502</name>
</gene>
<comment type="similarity">
    <text evidence="1">Belongs to the sorting nexin family.</text>
</comment>
<dbReference type="Gene3D" id="3.30.1520.10">
    <property type="entry name" value="Phox-like domain"/>
    <property type="match status" value="1"/>
</dbReference>
<evidence type="ECO:0000256" key="1">
    <source>
        <dbReference type="ARBA" id="ARBA00010883"/>
    </source>
</evidence>
<dbReference type="PANTHER" id="PTHR10555">
    <property type="entry name" value="SORTING NEXIN"/>
    <property type="match status" value="1"/>
</dbReference>
<dbReference type="PANTHER" id="PTHR10555:SF170">
    <property type="entry name" value="FI18122P1"/>
    <property type="match status" value="1"/>
</dbReference>
<organism evidence="4 5">
    <name type="scientific">Polyplax serrata</name>
    <name type="common">Common mouse louse</name>
    <dbReference type="NCBI Taxonomy" id="468196"/>
    <lineage>
        <taxon>Eukaryota</taxon>
        <taxon>Metazoa</taxon>
        <taxon>Ecdysozoa</taxon>
        <taxon>Arthropoda</taxon>
        <taxon>Hexapoda</taxon>
        <taxon>Insecta</taxon>
        <taxon>Pterygota</taxon>
        <taxon>Neoptera</taxon>
        <taxon>Paraneoptera</taxon>
        <taxon>Psocodea</taxon>
        <taxon>Troctomorpha</taxon>
        <taxon>Phthiraptera</taxon>
        <taxon>Anoplura</taxon>
        <taxon>Polyplacidae</taxon>
        <taxon>Polyplax</taxon>
    </lineage>
</organism>
<dbReference type="InterPro" id="IPR027267">
    <property type="entry name" value="AH/BAR_dom_sf"/>
</dbReference>
<protein>
    <recommendedName>
        <fullName evidence="3">PX domain-containing protein</fullName>
    </recommendedName>
</protein>
<dbReference type="CDD" id="cd07623">
    <property type="entry name" value="BAR_SNX1_2"/>
    <property type="match status" value="1"/>
</dbReference>
<reference evidence="4 5" key="1">
    <citation type="submission" date="2023-09" db="EMBL/GenBank/DDBJ databases">
        <title>Genomes of two closely related lineages of the louse Polyplax serrata with different host specificities.</title>
        <authorList>
            <person name="Martinu J."/>
            <person name="Tarabai H."/>
            <person name="Stefka J."/>
            <person name="Hypsa V."/>
        </authorList>
    </citation>
    <scope>NUCLEOTIDE SEQUENCE [LARGE SCALE GENOMIC DNA]</scope>
    <source>
        <strain evidence="4">98ZLc_SE</strain>
    </source>
</reference>